<reference evidence="2" key="3">
    <citation type="submission" date="2025-08" db="UniProtKB">
        <authorList>
            <consortium name="Ensembl"/>
        </authorList>
    </citation>
    <scope>IDENTIFICATION</scope>
</reference>
<feature type="compositionally biased region" description="Basic and acidic residues" evidence="1">
    <location>
        <begin position="193"/>
        <end position="205"/>
    </location>
</feature>
<feature type="compositionally biased region" description="Basic and acidic residues" evidence="1">
    <location>
        <begin position="92"/>
        <end position="104"/>
    </location>
</feature>
<proteinExistence type="predicted"/>
<reference evidence="2" key="2">
    <citation type="journal article" date="2008" name="Genome Biol.">
        <title>Improved genome assembly and evidence-based global gene model set for the chordate Ciona intestinalis: new insight into intron and operon populations.</title>
        <authorList>
            <person name="Satou Y."/>
            <person name="Mineta K."/>
            <person name="Ogasawara M."/>
            <person name="Sasakura Y."/>
            <person name="Shoguchi E."/>
            <person name="Ueno K."/>
            <person name="Yamada L."/>
            <person name="Matsumoto J."/>
            <person name="Wasserscheid J."/>
            <person name="Dewar K."/>
            <person name="Wiley G.B."/>
            <person name="Macmil S.L."/>
            <person name="Roe B.A."/>
            <person name="Zeller R.W."/>
            <person name="Hastings K.E."/>
            <person name="Lemaire P."/>
            <person name="Lindquist E."/>
            <person name="Endo T."/>
            <person name="Hotta K."/>
            <person name="Inaba K."/>
        </authorList>
    </citation>
    <scope>NUCLEOTIDE SEQUENCE [LARGE SCALE GENOMIC DNA]</scope>
    <source>
        <strain evidence="2">wild type</strain>
    </source>
</reference>
<keyword evidence="3" id="KW-1185">Reference proteome</keyword>
<dbReference type="Proteomes" id="UP000008144">
    <property type="component" value="Chromosome 1"/>
</dbReference>
<protein>
    <submittedName>
        <fullName evidence="2">Uncharacterized protein</fullName>
    </submittedName>
</protein>
<evidence type="ECO:0000313" key="3">
    <source>
        <dbReference type="Proteomes" id="UP000008144"/>
    </source>
</evidence>
<organism evidence="2 3">
    <name type="scientific">Ciona intestinalis</name>
    <name type="common">Transparent sea squirt</name>
    <name type="synonym">Ascidia intestinalis</name>
    <dbReference type="NCBI Taxonomy" id="7719"/>
    <lineage>
        <taxon>Eukaryota</taxon>
        <taxon>Metazoa</taxon>
        <taxon>Chordata</taxon>
        <taxon>Tunicata</taxon>
        <taxon>Ascidiacea</taxon>
        <taxon>Phlebobranchia</taxon>
        <taxon>Cionidae</taxon>
        <taxon>Ciona</taxon>
    </lineage>
</organism>
<dbReference type="HOGENOM" id="CLU_951656_0_0_1"/>
<feature type="region of interest" description="Disordered" evidence="1">
    <location>
        <begin position="81"/>
        <end position="104"/>
    </location>
</feature>
<sequence length="293" mass="32280">MMSAMSISSYEIIEDTAISIVNDSRSTVVADDTNFHTKQLDGFKVSTTLHSTTDDQEYNASEKQTDLATDDVHVVTVDGVEGKLTEPSFHAESNESKHNHDDEKCSFTEMKSTENEMKGYEIGRSDDIKAPSVMTIDAKQLDGFKVSTALHSTTDDQEYNASEKQTDLATDDVHVVTVDGVEGKLTEPSFHAESNESKHNHDDEKCSFTEMKSTENEMKGYEIGRSDDIKAPSVMTIDAKQLDGFKVSTALHSTTDDQDYDASEKQTDLATDDVHVVTVDGVEGKLTEPSFHA</sequence>
<reference evidence="3" key="1">
    <citation type="journal article" date="2002" name="Science">
        <title>The draft genome of Ciona intestinalis: insights into chordate and vertebrate origins.</title>
        <authorList>
            <person name="Dehal P."/>
            <person name="Satou Y."/>
            <person name="Campbell R.K."/>
            <person name="Chapman J."/>
            <person name="Degnan B."/>
            <person name="De Tomaso A."/>
            <person name="Davidson B."/>
            <person name="Di Gregorio A."/>
            <person name="Gelpke M."/>
            <person name="Goodstein D.M."/>
            <person name="Harafuji N."/>
            <person name="Hastings K.E."/>
            <person name="Ho I."/>
            <person name="Hotta K."/>
            <person name="Huang W."/>
            <person name="Kawashima T."/>
            <person name="Lemaire P."/>
            <person name="Martinez D."/>
            <person name="Meinertzhagen I.A."/>
            <person name="Necula S."/>
            <person name="Nonaka M."/>
            <person name="Putnam N."/>
            <person name="Rash S."/>
            <person name="Saiga H."/>
            <person name="Satake M."/>
            <person name="Terry A."/>
            <person name="Yamada L."/>
            <person name="Wang H.G."/>
            <person name="Awazu S."/>
            <person name="Azumi K."/>
            <person name="Boore J."/>
            <person name="Branno M."/>
            <person name="Chin-Bow S."/>
            <person name="DeSantis R."/>
            <person name="Doyle S."/>
            <person name="Francino P."/>
            <person name="Keys D.N."/>
            <person name="Haga S."/>
            <person name="Hayashi H."/>
            <person name="Hino K."/>
            <person name="Imai K.S."/>
            <person name="Inaba K."/>
            <person name="Kano S."/>
            <person name="Kobayashi K."/>
            <person name="Kobayashi M."/>
            <person name="Lee B.I."/>
            <person name="Makabe K.W."/>
            <person name="Manohar C."/>
            <person name="Matassi G."/>
            <person name="Medina M."/>
            <person name="Mochizuki Y."/>
            <person name="Mount S."/>
            <person name="Morishita T."/>
            <person name="Miura S."/>
            <person name="Nakayama A."/>
            <person name="Nishizaka S."/>
            <person name="Nomoto H."/>
            <person name="Ohta F."/>
            <person name="Oishi K."/>
            <person name="Rigoutsos I."/>
            <person name="Sano M."/>
            <person name="Sasaki A."/>
            <person name="Sasakura Y."/>
            <person name="Shoguchi E."/>
            <person name="Shin-i T."/>
            <person name="Spagnuolo A."/>
            <person name="Stainier D."/>
            <person name="Suzuki M.M."/>
            <person name="Tassy O."/>
            <person name="Takatori N."/>
            <person name="Tokuoka M."/>
            <person name="Yagi K."/>
            <person name="Yoshizaki F."/>
            <person name="Wada S."/>
            <person name="Zhang C."/>
            <person name="Hyatt P.D."/>
            <person name="Larimer F."/>
            <person name="Detter C."/>
            <person name="Doggett N."/>
            <person name="Glavina T."/>
            <person name="Hawkins T."/>
            <person name="Richardson P."/>
            <person name="Lucas S."/>
            <person name="Kohara Y."/>
            <person name="Levine M."/>
            <person name="Satoh N."/>
            <person name="Rokhsar D.S."/>
        </authorList>
    </citation>
    <scope>NUCLEOTIDE SEQUENCE [LARGE SCALE GENOMIC DNA]</scope>
</reference>
<evidence type="ECO:0000256" key="1">
    <source>
        <dbReference type="SAM" id="MobiDB-lite"/>
    </source>
</evidence>
<dbReference type="EMBL" id="EAAA01000229">
    <property type="status" value="NOT_ANNOTATED_CDS"/>
    <property type="molecule type" value="Genomic_DNA"/>
</dbReference>
<dbReference type="AlphaFoldDB" id="H2XTI1"/>
<name>H2XTI1_CIOIN</name>
<dbReference type="Ensembl" id="ENSCINT00000034206.1">
    <property type="protein sequence ID" value="ENSCINP00000032965.1"/>
    <property type="gene ID" value="ENSCING00000024162.1"/>
</dbReference>
<accession>H2XTI1</accession>
<dbReference type="InParanoid" id="H2XTI1"/>
<feature type="region of interest" description="Disordered" evidence="1">
    <location>
        <begin position="184"/>
        <end position="205"/>
    </location>
</feature>
<reference evidence="2" key="4">
    <citation type="submission" date="2025-09" db="UniProtKB">
        <authorList>
            <consortium name="Ensembl"/>
        </authorList>
    </citation>
    <scope>IDENTIFICATION</scope>
</reference>
<evidence type="ECO:0000313" key="2">
    <source>
        <dbReference type="Ensembl" id="ENSCINP00000032965.1"/>
    </source>
</evidence>